<feature type="region of interest" description="Disordered" evidence="1">
    <location>
        <begin position="1"/>
        <end position="36"/>
    </location>
</feature>
<accession>A0A7W8HN40</accession>
<evidence type="ECO:0000256" key="1">
    <source>
        <dbReference type="SAM" id="MobiDB-lite"/>
    </source>
</evidence>
<dbReference type="AlphaFoldDB" id="A0A7W8HN40"/>
<gene>
    <name evidence="2" type="ORF">HNR26_001198</name>
</gene>
<dbReference type="EMBL" id="JACHGA010000002">
    <property type="protein sequence ID" value="MBB5275154.1"/>
    <property type="molecule type" value="Genomic_DNA"/>
</dbReference>
<keyword evidence="3" id="KW-1185">Reference proteome</keyword>
<organism evidence="2 3">
    <name type="scientific">Rhizobium rosettiformans</name>
    <dbReference type="NCBI Taxonomy" id="1368430"/>
    <lineage>
        <taxon>Bacteria</taxon>
        <taxon>Pseudomonadati</taxon>
        <taxon>Pseudomonadota</taxon>
        <taxon>Alphaproteobacteria</taxon>
        <taxon>Hyphomicrobiales</taxon>
        <taxon>Rhizobiaceae</taxon>
        <taxon>Rhizobium/Agrobacterium group</taxon>
        <taxon>Rhizobium</taxon>
    </lineage>
</organism>
<name>A0A7W8HN40_9HYPH</name>
<reference evidence="2 3" key="1">
    <citation type="submission" date="2020-08" db="EMBL/GenBank/DDBJ databases">
        <title>Genomic Encyclopedia of Type Strains, Phase IV (KMG-IV): sequencing the most valuable type-strain genomes for metagenomic binning, comparative biology and taxonomic classification.</title>
        <authorList>
            <person name="Goeker M."/>
        </authorList>
    </citation>
    <scope>NUCLEOTIDE SEQUENCE [LARGE SCALE GENOMIC DNA]</scope>
    <source>
        <strain evidence="2 3">DSM 26376</strain>
    </source>
</reference>
<evidence type="ECO:0000313" key="2">
    <source>
        <dbReference type="EMBL" id="MBB5275154.1"/>
    </source>
</evidence>
<dbReference type="Proteomes" id="UP000550895">
    <property type="component" value="Unassembled WGS sequence"/>
</dbReference>
<proteinExistence type="predicted"/>
<protein>
    <submittedName>
        <fullName evidence="2">Uncharacterized protein</fullName>
    </submittedName>
</protein>
<comment type="caution">
    <text evidence="2">The sequence shown here is derived from an EMBL/GenBank/DDBJ whole genome shotgun (WGS) entry which is preliminary data.</text>
</comment>
<sequence length="36" mass="4071">MKKMKKMKKMEPEDAAHVVAAEDTSLDNTPDTGEHR</sequence>
<evidence type="ECO:0000313" key="3">
    <source>
        <dbReference type="Proteomes" id="UP000550895"/>
    </source>
</evidence>
<feature type="compositionally biased region" description="Polar residues" evidence="1">
    <location>
        <begin position="26"/>
        <end position="36"/>
    </location>
</feature>